<dbReference type="PANTHER" id="PTHR31170">
    <property type="entry name" value="BNAC04G53230D PROTEIN"/>
    <property type="match status" value="1"/>
</dbReference>
<protein>
    <submittedName>
        <fullName evidence="2">Uncharacterized protein</fullName>
    </submittedName>
</protein>
<gene>
    <name evidence="2" type="ORF">TorRG33x02_282360</name>
</gene>
<reference evidence="3" key="1">
    <citation type="submission" date="2016-06" db="EMBL/GenBank/DDBJ databases">
        <title>Parallel loss of symbiosis genes in relatives of nitrogen-fixing non-legume Parasponia.</title>
        <authorList>
            <person name="Van Velzen R."/>
            <person name="Holmer R."/>
            <person name="Bu F."/>
            <person name="Rutten L."/>
            <person name="Van Zeijl A."/>
            <person name="Liu W."/>
            <person name="Santuari L."/>
            <person name="Cao Q."/>
            <person name="Sharma T."/>
            <person name="Shen D."/>
            <person name="Roswanjaya Y."/>
            <person name="Wardhani T."/>
            <person name="Kalhor M.S."/>
            <person name="Jansen J."/>
            <person name="Van den Hoogen J."/>
            <person name="Gungor B."/>
            <person name="Hartog M."/>
            <person name="Hontelez J."/>
            <person name="Verver J."/>
            <person name="Yang W.-C."/>
            <person name="Schijlen E."/>
            <person name="Repin R."/>
            <person name="Schilthuizen M."/>
            <person name="Schranz E."/>
            <person name="Heidstra R."/>
            <person name="Miyata K."/>
            <person name="Fedorova E."/>
            <person name="Kohlen W."/>
            <person name="Bisseling T."/>
            <person name="Smit S."/>
            <person name="Geurts R."/>
        </authorList>
    </citation>
    <scope>NUCLEOTIDE SEQUENCE [LARGE SCALE GENOMIC DNA]</scope>
    <source>
        <strain evidence="3">cv. RG33-2</strain>
    </source>
</reference>
<keyword evidence="1" id="KW-1133">Transmembrane helix</keyword>
<proteinExistence type="predicted"/>
<dbReference type="InParanoid" id="A0A2P5CJN4"/>
<dbReference type="EMBL" id="JXTC01000357">
    <property type="protein sequence ID" value="PON61215.1"/>
    <property type="molecule type" value="Genomic_DNA"/>
</dbReference>
<keyword evidence="1" id="KW-0812">Transmembrane</keyword>
<name>A0A2P5CJN4_TREOI</name>
<dbReference type="InterPro" id="IPR004158">
    <property type="entry name" value="DUF247_pln"/>
</dbReference>
<evidence type="ECO:0000313" key="3">
    <source>
        <dbReference type="Proteomes" id="UP000237000"/>
    </source>
</evidence>
<keyword evidence="3" id="KW-1185">Reference proteome</keyword>
<dbReference type="STRING" id="63057.A0A2P5CJN4"/>
<dbReference type="PANTHER" id="PTHR31170:SF25">
    <property type="entry name" value="BNAA09G04570D PROTEIN"/>
    <property type="match status" value="1"/>
</dbReference>
<dbReference type="OrthoDB" id="1849062at2759"/>
<accession>A0A2P5CJN4</accession>
<dbReference type="AlphaFoldDB" id="A0A2P5CJN4"/>
<feature type="transmembrane region" description="Helical" evidence="1">
    <location>
        <begin position="505"/>
        <end position="528"/>
    </location>
</feature>
<evidence type="ECO:0000256" key="1">
    <source>
        <dbReference type="SAM" id="Phobius"/>
    </source>
</evidence>
<dbReference type="Pfam" id="PF03140">
    <property type="entry name" value="DUF247"/>
    <property type="match status" value="1"/>
</dbReference>
<comment type="caution">
    <text evidence="2">The sequence shown here is derived from an EMBL/GenBank/DDBJ whole genome shotgun (WGS) entry which is preliminary data.</text>
</comment>
<dbReference type="Proteomes" id="UP000237000">
    <property type="component" value="Unassembled WGS sequence"/>
</dbReference>
<organism evidence="2 3">
    <name type="scientific">Trema orientale</name>
    <name type="common">Charcoal tree</name>
    <name type="synonym">Celtis orientalis</name>
    <dbReference type="NCBI Taxonomy" id="63057"/>
    <lineage>
        <taxon>Eukaryota</taxon>
        <taxon>Viridiplantae</taxon>
        <taxon>Streptophyta</taxon>
        <taxon>Embryophyta</taxon>
        <taxon>Tracheophyta</taxon>
        <taxon>Spermatophyta</taxon>
        <taxon>Magnoliopsida</taxon>
        <taxon>eudicotyledons</taxon>
        <taxon>Gunneridae</taxon>
        <taxon>Pentapetalae</taxon>
        <taxon>rosids</taxon>
        <taxon>fabids</taxon>
        <taxon>Rosales</taxon>
        <taxon>Cannabaceae</taxon>
        <taxon>Trema</taxon>
    </lineage>
</organism>
<evidence type="ECO:0000313" key="2">
    <source>
        <dbReference type="EMBL" id="PON61215.1"/>
    </source>
</evidence>
<sequence>MAESVHETTSHDQNTVLTSEDVNADWLSKEDRDLLNELKMEENNNSRGAIYLNQRTKIQRVPAIMLRRGNCEEYYKPRVITIGPLHHNNCKSLPEYKLKTKLTAKFVRGSRKTGELLLQEIKKNTKELKDCFDENEIKTYNDGDLARMLFLDGCTVLEFIHSFLKDELKEIEISINGTQATLIQQDLFLLENQIPFRVLKLLMDLSDKKDELMTCIQNFVLMNVMAPANYYLPKFLSNIFRLEDGYAPLFLQNEPIHLLDLLRSQLLNSDDVGGADKDENSADKDENNSQRSNLSYQYSLNSFLRDSLQPKNPLLRVVYFFLYDYGQSFGYGQMKHLLRVAHFSMSRRSFRNVQDLKAAGIKFKLSNSHSLKAITFTTGFFTTGQLKLPPLIVDDSTACKWWNLVAFEMCPDNRGANFGITSYLSFLDSLIDTEEDVKDLRLAHILRNRLSSDAEVAELFNKIGSNLVPDHDAYLEVKNKIQRCYERRSSIWMAQVYHDHFRSPWTMLALFAAITALLLTAIQTWYAIHPKK</sequence>
<keyword evidence="1" id="KW-0472">Membrane</keyword>